<evidence type="ECO:0000313" key="2">
    <source>
        <dbReference type="Proteomes" id="UP000629468"/>
    </source>
</evidence>
<reference evidence="1 2" key="1">
    <citation type="journal article" name="Sci. Rep.">
        <title>Telomere-to-telomere assembled and centromere annotated genomes of the two main subspecies of the button mushroom Agaricus bisporus reveal especially polymorphic chromosome ends.</title>
        <authorList>
            <person name="Sonnenberg A.S.M."/>
            <person name="Sedaghat-Telgerd N."/>
            <person name="Lavrijssen B."/>
            <person name="Ohm R.A."/>
            <person name="Hendrickx P.M."/>
            <person name="Scholtmeijer K."/>
            <person name="Baars J.J.P."/>
            <person name="van Peer A."/>
        </authorList>
    </citation>
    <scope>NUCLEOTIDE SEQUENCE [LARGE SCALE GENOMIC DNA]</scope>
    <source>
        <strain evidence="1 2">H119_p4</strain>
    </source>
</reference>
<proteinExistence type="predicted"/>
<comment type="caution">
    <text evidence="1">The sequence shown here is derived from an EMBL/GenBank/DDBJ whole genome shotgun (WGS) entry which is preliminary data.</text>
</comment>
<dbReference type="EMBL" id="JABXXO010000009">
    <property type="protein sequence ID" value="KAF7771091.1"/>
    <property type="molecule type" value="Genomic_DNA"/>
</dbReference>
<name>A0A8H7KCE1_AGABI</name>
<dbReference type="AlphaFoldDB" id="A0A8H7KCE1"/>
<organism evidence="1 2">
    <name type="scientific">Agaricus bisporus var. burnettii</name>
    <dbReference type="NCBI Taxonomy" id="192524"/>
    <lineage>
        <taxon>Eukaryota</taxon>
        <taxon>Fungi</taxon>
        <taxon>Dikarya</taxon>
        <taxon>Basidiomycota</taxon>
        <taxon>Agaricomycotina</taxon>
        <taxon>Agaricomycetes</taxon>
        <taxon>Agaricomycetidae</taxon>
        <taxon>Agaricales</taxon>
        <taxon>Agaricineae</taxon>
        <taxon>Agaricaceae</taxon>
        <taxon>Agaricus</taxon>
    </lineage>
</organism>
<evidence type="ECO:0000313" key="1">
    <source>
        <dbReference type="EMBL" id="KAF7771091.1"/>
    </source>
</evidence>
<gene>
    <name evidence="1" type="ORF">Agabi119p4_7065</name>
</gene>
<protein>
    <submittedName>
        <fullName evidence="1">Uncharacterized protein</fullName>
    </submittedName>
</protein>
<accession>A0A8H7KCE1</accession>
<dbReference type="Proteomes" id="UP000629468">
    <property type="component" value="Unassembled WGS sequence"/>
</dbReference>
<sequence>MHGEPFVRIACGKAMMRIGVTSVSHRVAVYDTLASLGHQNSHAFVLSQGSTGLAIKQVHNDVGTLCGHHLSNNLRSH</sequence>